<dbReference type="Proteomes" id="UP001497392">
    <property type="component" value="Unassembled WGS sequence"/>
</dbReference>
<dbReference type="SUPFAM" id="SSF57850">
    <property type="entry name" value="RING/U-box"/>
    <property type="match status" value="1"/>
</dbReference>
<dbReference type="InterPro" id="IPR013083">
    <property type="entry name" value="Znf_RING/FYVE/PHD"/>
</dbReference>
<evidence type="ECO:0000256" key="6">
    <source>
        <dbReference type="PROSITE-ProRule" id="PRU00175"/>
    </source>
</evidence>
<sequence length="266" mass="29315">MRSSSRQESSGAWSRAMGFLGAVAGSAAGALLSSTRGGTRPREHAIWMALGAAMGIEVVQLVRHIAGARGGHSRSGPAQRRQRRRRDPASFQDYLRGEHEEVPWVQRDSSAAYQLLVAARQGHAPQRPVERLALLQLLIQLHRQSHERTGDPVNALGAAMAQQQFHTVLDSMSYEEVYEYFGGPRPEEGVPDEAMSRLPSATVRVLEGLPSIDGKKVTSCSICLEDFGKGQRVRELPKCGHVYHAHCVDRWLRMHNACPLCRVPAL</sequence>
<dbReference type="PROSITE" id="PS50089">
    <property type="entry name" value="ZF_RING_2"/>
    <property type="match status" value="1"/>
</dbReference>
<comment type="subcellular location">
    <subcellularLocation>
        <location evidence="1">Membrane</location>
    </subcellularLocation>
</comment>
<evidence type="ECO:0000313" key="9">
    <source>
        <dbReference type="EMBL" id="CAL5228011.1"/>
    </source>
</evidence>
<dbReference type="EMBL" id="CAXHTA020000017">
    <property type="protein sequence ID" value="CAL5228011.1"/>
    <property type="molecule type" value="Genomic_DNA"/>
</dbReference>
<keyword evidence="3 6" id="KW-0863">Zinc-finger</keyword>
<dbReference type="SMART" id="SM00184">
    <property type="entry name" value="RING"/>
    <property type="match status" value="1"/>
</dbReference>
<dbReference type="PANTHER" id="PTHR46151">
    <property type="entry name" value="NEP1-INTERACTING PROTEIN-LIKE 2"/>
    <property type="match status" value="1"/>
</dbReference>
<evidence type="ECO:0000256" key="4">
    <source>
        <dbReference type="ARBA" id="ARBA00022833"/>
    </source>
</evidence>
<dbReference type="InterPro" id="IPR001841">
    <property type="entry name" value="Znf_RING"/>
</dbReference>
<dbReference type="Pfam" id="PF13639">
    <property type="entry name" value="zf-RING_2"/>
    <property type="match status" value="1"/>
</dbReference>
<evidence type="ECO:0000256" key="7">
    <source>
        <dbReference type="SAM" id="MobiDB-lite"/>
    </source>
</evidence>
<dbReference type="PANTHER" id="PTHR46151:SF18">
    <property type="entry name" value="NEP1-INTERACTING PROTEIN-LIKE 2"/>
    <property type="match status" value="1"/>
</dbReference>
<accession>A0ABP1GB75</accession>
<dbReference type="CDD" id="cd16454">
    <property type="entry name" value="RING-H2_PA-TM-RING"/>
    <property type="match status" value="1"/>
</dbReference>
<keyword evidence="5" id="KW-0472">Membrane</keyword>
<comment type="caution">
    <text evidence="9">The sequence shown here is derived from an EMBL/GenBank/DDBJ whole genome shotgun (WGS) entry which is preliminary data.</text>
</comment>
<evidence type="ECO:0000256" key="2">
    <source>
        <dbReference type="ARBA" id="ARBA00022723"/>
    </source>
</evidence>
<evidence type="ECO:0000256" key="1">
    <source>
        <dbReference type="ARBA" id="ARBA00004370"/>
    </source>
</evidence>
<reference evidence="9 10" key="1">
    <citation type="submission" date="2024-06" db="EMBL/GenBank/DDBJ databases">
        <authorList>
            <person name="Kraege A."/>
            <person name="Thomma B."/>
        </authorList>
    </citation>
    <scope>NUCLEOTIDE SEQUENCE [LARGE SCALE GENOMIC DNA]</scope>
</reference>
<keyword evidence="10" id="KW-1185">Reference proteome</keyword>
<evidence type="ECO:0000256" key="3">
    <source>
        <dbReference type="ARBA" id="ARBA00022771"/>
    </source>
</evidence>
<keyword evidence="4" id="KW-0862">Zinc</keyword>
<evidence type="ECO:0000313" key="10">
    <source>
        <dbReference type="Proteomes" id="UP001497392"/>
    </source>
</evidence>
<protein>
    <submittedName>
        <fullName evidence="9">G11070 protein</fullName>
    </submittedName>
</protein>
<feature type="region of interest" description="Disordered" evidence="7">
    <location>
        <begin position="68"/>
        <end position="91"/>
    </location>
</feature>
<name>A0ABP1GB75_9CHLO</name>
<dbReference type="Gene3D" id="3.30.40.10">
    <property type="entry name" value="Zinc/RING finger domain, C3HC4 (zinc finger)"/>
    <property type="match status" value="1"/>
</dbReference>
<evidence type="ECO:0000256" key="5">
    <source>
        <dbReference type="ARBA" id="ARBA00023136"/>
    </source>
</evidence>
<keyword evidence="2" id="KW-0479">Metal-binding</keyword>
<proteinExistence type="predicted"/>
<gene>
    <name evidence="9" type="primary">g11070</name>
    <name evidence="9" type="ORF">VP750_LOCUS9917</name>
</gene>
<evidence type="ECO:0000259" key="8">
    <source>
        <dbReference type="PROSITE" id="PS50089"/>
    </source>
</evidence>
<organism evidence="9 10">
    <name type="scientific">Coccomyxa viridis</name>
    <dbReference type="NCBI Taxonomy" id="1274662"/>
    <lineage>
        <taxon>Eukaryota</taxon>
        <taxon>Viridiplantae</taxon>
        <taxon>Chlorophyta</taxon>
        <taxon>core chlorophytes</taxon>
        <taxon>Trebouxiophyceae</taxon>
        <taxon>Trebouxiophyceae incertae sedis</taxon>
        <taxon>Coccomyxaceae</taxon>
        <taxon>Coccomyxa</taxon>
    </lineage>
</organism>
<feature type="domain" description="RING-type" evidence="8">
    <location>
        <begin position="220"/>
        <end position="262"/>
    </location>
</feature>